<evidence type="ECO:0000256" key="1">
    <source>
        <dbReference type="ARBA" id="ARBA00007315"/>
    </source>
</evidence>
<dbReference type="Gene3D" id="3.90.190.10">
    <property type="entry name" value="Protein tyrosine phosphatase superfamily"/>
    <property type="match status" value="2"/>
</dbReference>
<dbReference type="GO" id="GO:0004725">
    <property type="term" value="F:protein tyrosine phosphatase activity"/>
    <property type="evidence" value="ECO:0007669"/>
    <property type="project" value="UniProtKB-EC"/>
</dbReference>
<dbReference type="InterPro" id="IPR000340">
    <property type="entry name" value="Dual-sp_phosphatase_cat-dom"/>
</dbReference>
<dbReference type="InterPro" id="IPR020422">
    <property type="entry name" value="TYR_PHOSPHATASE_DUAL_dom"/>
</dbReference>
<keyword evidence="6" id="KW-0131">Cell cycle</keyword>
<comment type="similarity">
    <text evidence="1">Belongs to the protein-tyrosine phosphatase family. Non-receptor class CDC14 subfamily.</text>
</comment>
<dbReference type="FunFam" id="3.90.190.10:FF:000006">
    <property type="entry name" value="Dual specificity protein phosphatase CDC14B"/>
    <property type="match status" value="1"/>
</dbReference>
<evidence type="ECO:0000256" key="4">
    <source>
        <dbReference type="ARBA" id="ARBA00022801"/>
    </source>
</evidence>
<evidence type="ECO:0000259" key="8">
    <source>
        <dbReference type="PROSITE" id="PS50054"/>
    </source>
</evidence>
<evidence type="ECO:0000256" key="2">
    <source>
        <dbReference type="ARBA" id="ARBA00013064"/>
    </source>
</evidence>
<keyword evidence="4" id="KW-0378">Hydrolase</keyword>
<dbReference type="EMBL" id="WIXP02000001">
    <property type="protein sequence ID" value="KAF6216937.1"/>
    <property type="molecule type" value="Genomic_DNA"/>
</dbReference>
<keyword evidence="3" id="KW-0132">Cell division</keyword>
<keyword evidence="11" id="KW-1185">Reference proteome</keyword>
<dbReference type="InterPro" id="IPR016130">
    <property type="entry name" value="Tyr_Pase_AS"/>
</dbReference>
<gene>
    <name evidence="10" type="ORF">GE061_001288</name>
</gene>
<dbReference type="OrthoDB" id="266663at2759"/>
<dbReference type="InterPro" id="IPR003595">
    <property type="entry name" value="Tyr_Pase_cat"/>
</dbReference>
<dbReference type="InterPro" id="IPR050561">
    <property type="entry name" value="PTP"/>
</dbReference>
<dbReference type="Pfam" id="PF00782">
    <property type="entry name" value="DSPc"/>
    <property type="match status" value="1"/>
</dbReference>
<sequence length="570" mass="65117">MDTHNGVLISACEFIKDHLYFVTLKTSIKPRSTSNTHYFSIDEELIYENFFSDFGPLNLAMLFRYCMKLNRKRKVAYQTNKKIVHYTTVDPQSRVNAAYLIASYAILYLEKTPEEAYSILLEGIQPSFIPYRDASSGISIFHVSILDCLQAVYKANHLGFFNFDDFDVDEYEYYERVENGDLNWIVPQKFIAFCGPHSTTKIENGYPLHSPESYFNYFKKNNITTVIRLNKKIYDANRFIDCGFQHKDLFFVDGSTPNDHILRQFLSMSECAPGAVAVHCKAGLGRTGSLIGCYIMKHYNFNVMEAIAWIRICRPGSIIGPQQQWLKEKEQLMWISGNKYRESIFGSPYKFPVHNYGIYSKKLKELSLHNSFSSLKNELLHYDDSVSKILNKVDTMNIDEKRKSNTKTLKSDREDNPKGTRCELPSVKDKERVSTGALTQGDHLNQIKARRRLPRPHSSISGCRTTRPKEVEPQLESPLKVTKVNDKPSTTVLKRPTRSVLIRRNVWLGNSVCGTRTLVRPNMSKVNLSCLRPITRSITKSSISLDSGSSLHSSIISRPTIARAGKNNGT</sequence>
<dbReference type="AlphaFoldDB" id="A0A8S9Y6M1"/>
<dbReference type="PROSITE" id="PS50054">
    <property type="entry name" value="TYR_PHOSPHATASE_DUAL"/>
    <property type="match status" value="1"/>
</dbReference>
<evidence type="ECO:0000256" key="5">
    <source>
        <dbReference type="ARBA" id="ARBA00022912"/>
    </source>
</evidence>
<accession>A0A8S9Y6M1</accession>
<dbReference type="SMART" id="SM00404">
    <property type="entry name" value="PTPc_motif"/>
    <property type="match status" value="1"/>
</dbReference>
<dbReference type="PROSITE" id="PS50056">
    <property type="entry name" value="TYR_PHOSPHATASE_2"/>
    <property type="match status" value="1"/>
</dbReference>
<dbReference type="InterPro" id="IPR044506">
    <property type="entry name" value="CDC14_C"/>
</dbReference>
<evidence type="ECO:0000313" key="11">
    <source>
        <dbReference type="Proteomes" id="UP000466442"/>
    </source>
</evidence>
<protein>
    <recommendedName>
        <fullName evidence="2">protein-tyrosine-phosphatase</fullName>
        <ecNumber evidence="2">3.1.3.48</ecNumber>
    </recommendedName>
</protein>
<feature type="region of interest" description="Disordered" evidence="7">
    <location>
        <begin position="451"/>
        <end position="473"/>
    </location>
</feature>
<name>A0A8S9Y6M1_APOLU</name>
<organism evidence="10 11">
    <name type="scientific">Apolygus lucorum</name>
    <name type="common">Small green plant bug</name>
    <name type="synonym">Lygocoris lucorum</name>
    <dbReference type="NCBI Taxonomy" id="248454"/>
    <lineage>
        <taxon>Eukaryota</taxon>
        <taxon>Metazoa</taxon>
        <taxon>Ecdysozoa</taxon>
        <taxon>Arthropoda</taxon>
        <taxon>Hexapoda</taxon>
        <taxon>Insecta</taxon>
        <taxon>Pterygota</taxon>
        <taxon>Neoptera</taxon>
        <taxon>Paraneoptera</taxon>
        <taxon>Hemiptera</taxon>
        <taxon>Heteroptera</taxon>
        <taxon>Panheteroptera</taxon>
        <taxon>Cimicomorpha</taxon>
        <taxon>Miridae</taxon>
        <taxon>Mirini</taxon>
        <taxon>Apolygus</taxon>
    </lineage>
</organism>
<dbReference type="Pfam" id="PF14671">
    <property type="entry name" value="DSPn"/>
    <property type="match status" value="1"/>
</dbReference>
<keyword evidence="5" id="KW-0904">Protein phosphatase</keyword>
<evidence type="ECO:0000259" key="9">
    <source>
        <dbReference type="PROSITE" id="PS50056"/>
    </source>
</evidence>
<feature type="domain" description="Tyrosine-protein phosphatase" evidence="8">
    <location>
        <begin position="180"/>
        <end position="339"/>
    </location>
</feature>
<dbReference type="SUPFAM" id="SSF52799">
    <property type="entry name" value="(Phosphotyrosine protein) phosphatases II"/>
    <property type="match status" value="2"/>
</dbReference>
<evidence type="ECO:0000256" key="3">
    <source>
        <dbReference type="ARBA" id="ARBA00022618"/>
    </source>
</evidence>
<dbReference type="GO" id="GO:0051301">
    <property type="term" value="P:cell division"/>
    <property type="evidence" value="ECO:0007669"/>
    <property type="project" value="UniProtKB-KW"/>
</dbReference>
<comment type="caution">
    <text evidence="10">The sequence shown here is derived from an EMBL/GenBank/DDBJ whole genome shotgun (WGS) entry which is preliminary data.</text>
</comment>
<dbReference type="EC" id="3.1.3.48" evidence="2"/>
<dbReference type="PANTHER" id="PTHR23339">
    <property type="entry name" value="TYROSINE SPECIFIC PROTEIN PHOSPHATASE AND DUAL SPECIFICITY PROTEIN PHOSPHATASE"/>
    <property type="match status" value="1"/>
</dbReference>
<evidence type="ECO:0000313" key="10">
    <source>
        <dbReference type="EMBL" id="KAF6216937.1"/>
    </source>
</evidence>
<proteinExistence type="inferred from homology"/>
<evidence type="ECO:0000256" key="6">
    <source>
        <dbReference type="ARBA" id="ARBA00023306"/>
    </source>
</evidence>
<dbReference type="CDD" id="cd14499">
    <property type="entry name" value="CDC14_C"/>
    <property type="match status" value="1"/>
</dbReference>
<evidence type="ECO:0000256" key="7">
    <source>
        <dbReference type="SAM" id="MobiDB-lite"/>
    </source>
</evidence>
<feature type="region of interest" description="Disordered" evidence="7">
    <location>
        <begin position="401"/>
        <end position="423"/>
    </location>
</feature>
<dbReference type="PROSITE" id="PS00383">
    <property type="entry name" value="TYR_PHOSPHATASE_1"/>
    <property type="match status" value="1"/>
</dbReference>
<dbReference type="InterPro" id="IPR029021">
    <property type="entry name" value="Prot-tyrosine_phosphatase-like"/>
</dbReference>
<dbReference type="Proteomes" id="UP000466442">
    <property type="component" value="Linkage Group LG1"/>
</dbReference>
<feature type="domain" description="Tyrosine specific protein phosphatases" evidence="9">
    <location>
        <begin position="263"/>
        <end position="325"/>
    </location>
</feature>
<dbReference type="InterPro" id="IPR000387">
    <property type="entry name" value="Tyr_Pase_dom"/>
</dbReference>
<dbReference type="CDD" id="cd17657">
    <property type="entry name" value="CDC14_N"/>
    <property type="match status" value="1"/>
</dbReference>
<reference evidence="10" key="1">
    <citation type="journal article" date="2021" name="Mol. Ecol. Resour.">
        <title>Apolygus lucorum genome provides insights into omnivorousness and mesophyll feeding.</title>
        <authorList>
            <person name="Liu Y."/>
            <person name="Liu H."/>
            <person name="Wang H."/>
            <person name="Huang T."/>
            <person name="Liu B."/>
            <person name="Yang B."/>
            <person name="Yin L."/>
            <person name="Li B."/>
            <person name="Zhang Y."/>
            <person name="Zhang S."/>
            <person name="Jiang F."/>
            <person name="Zhang X."/>
            <person name="Ren Y."/>
            <person name="Wang B."/>
            <person name="Wang S."/>
            <person name="Lu Y."/>
            <person name="Wu K."/>
            <person name="Fan W."/>
            <person name="Wang G."/>
        </authorList>
    </citation>
    <scope>NUCLEOTIDE SEQUENCE</scope>
    <source>
        <strain evidence="10">12Hb</strain>
    </source>
</reference>
<dbReference type="InterPro" id="IPR029260">
    <property type="entry name" value="DSPn"/>
</dbReference>
<dbReference type="SMART" id="SM00195">
    <property type="entry name" value="DSPc"/>
    <property type="match status" value="1"/>
</dbReference>